<evidence type="ECO:0000313" key="2">
    <source>
        <dbReference type="Proteomes" id="UP000626697"/>
    </source>
</evidence>
<dbReference type="EMBL" id="JACJHX010000010">
    <property type="protein sequence ID" value="MBA9027848.1"/>
    <property type="molecule type" value="Genomic_DNA"/>
</dbReference>
<proteinExistence type="predicted"/>
<dbReference type="RefSeq" id="WP_182503181.1">
    <property type="nucleotide sequence ID" value="NZ_JACJHX010000010.1"/>
</dbReference>
<accession>A0ABR6CS56</accession>
<organism evidence="1 2">
    <name type="scientific">Peribacillus huizhouensis</name>
    <dbReference type="NCBI Taxonomy" id="1501239"/>
    <lineage>
        <taxon>Bacteria</taxon>
        <taxon>Bacillati</taxon>
        <taxon>Bacillota</taxon>
        <taxon>Bacilli</taxon>
        <taxon>Bacillales</taxon>
        <taxon>Bacillaceae</taxon>
        <taxon>Peribacillus</taxon>
    </lineage>
</organism>
<name>A0ABR6CS56_9BACI</name>
<protein>
    <submittedName>
        <fullName evidence="1">Septal ring factor EnvC (AmiA/AmiB activator)</fullName>
    </submittedName>
</protein>
<comment type="caution">
    <text evidence="1">The sequence shown here is derived from an EMBL/GenBank/DDBJ whole genome shotgun (WGS) entry which is preliminary data.</text>
</comment>
<dbReference type="Proteomes" id="UP000626697">
    <property type="component" value="Unassembled WGS sequence"/>
</dbReference>
<keyword evidence="2" id="KW-1185">Reference proteome</keyword>
<sequence length="96" mass="11388">MTINSLPFSEFLKEDDQTIYPFTTATPHNNHQQIERIEQIMGDLIRYIAKTQAKTSKNESHLTEIESRLNHFTMQYIYLSEQYAVLHQRLAMLENK</sequence>
<evidence type="ECO:0000313" key="1">
    <source>
        <dbReference type="EMBL" id="MBA9027848.1"/>
    </source>
</evidence>
<reference evidence="1 2" key="1">
    <citation type="submission" date="2020-08" db="EMBL/GenBank/DDBJ databases">
        <title>Genomic Encyclopedia of Type Strains, Phase IV (KMG-IV): sequencing the most valuable type-strain genomes for metagenomic binning, comparative biology and taxonomic classification.</title>
        <authorList>
            <person name="Goeker M."/>
        </authorList>
    </citation>
    <scope>NUCLEOTIDE SEQUENCE [LARGE SCALE GENOMIC DNA]</scope>
    <source>
        <strain evidence="1 2">DSM 105481</strain>
    </source>
</reference>
<gene>
    <name evidence="1" type="ORF">HNP81_003140</name>
</gene>